<feature type="domain" description="AAA" evidence="1">
    <location>
        <begin position="29"/>
        <end position="112"/>
    </location>
</feature>
<dbReference type="InterPro" id="IPR025420">
    <property type="entry name" value="DUF4143"/>
</dbReference>
<gene>
    <name evidence="3" type="ORF">EZJ44_01320</name>
</gene>
<evidence type="ECO:0000313" key="3">
    <source>
        <dbReference type="EMBL" id="TBW23804.1"/>
    </source>
</evidence>
<evidence type="ECO:0000313" key="4">
    <source>
        <dbReference type="Proteomes" id="UP000293036"/>
    </source>
</evidence>
<keyword evidence="3" id="KW-0547">Nucleotide-binding</keyword>
<dbReference type="InterPro" id="IPR041682">
    <property type="entry name" value="AAA_14"/>
</dbReference>
<comment type="caution">
    <text evidence="3">The sequence shown here is derived from an EMBL/GenBank/DDBJ whole genome shotgun (WGS) entry which is preliminary data.</text>
</comment>
<dbReference type="PANTHER" id="PTHR43566:SF2">
    <property type="entry name" value="DUF4143 DOMAIN-CONTAINING PROTEIN"/>
    <property type="match status" value="1"/>
</dbReference>
<organism evidence="3 4">
    <name type="scientific">Arcanobacterium bovis</name>
    <dbReference type="NCBI Taxonomy" id="2529275"/>
    <lineage>
        <taxon>Bacteria</taxon>
        <taxon>Bacillati</taxon>
        <taxon>Actinomycetota</taxon>
        <taxon>Actinomycetes</taxon>
        <taxon>Actinomycetales</taxon>
        <taxon>Actinomycetaceae</taxon>
        <taxon>Arcanobacterium</taxon>
    </lineage>
</organism>
<dbReference type="Pfam" id="PF13635">
    <property type="entry name" value="DUF4143"/>
    <property type="match status" value="1"/>
</dbReference>
<accession>A0A4V2KRC6</accession>
<proteinExistence type="predicted"/>
<dbReference type="Proteomes" id="UP000293036">
    <property type="component" value="Unassembled WGS sequence"/>
</dbReference>
<dbReference type="GO" id="GO:0005524">
    <property type="term" value="F:ATP binding"/>
    <property type="evidence" value="ECO:0007669"/>
    <property type="project" value="UniProtKB-KW"/>
</dbReference>
<dbReference type="PANTHER" id="PTHR43566">
    <property type="entry name" value="CONSERVED PROTEIN"/>
    <property type="match status" value="1"/>
</dbReference>
<evidence type="ECO:0000259" key="1">
    <source>
        <dbReference type="Pfam" id="PF13173"/>
    </source>
</evidence>
<reference evidence="3 4" key="1">
    <citation type="submission" date="2019-02" db="EMBL/GenBank/DDBJ databases">
        <title>Arcanobacterium bovis sp. nov., isolated from the milk of a cow with mastitis.</title>
        <authorList>
            <person name="Sammra O."/>
            <person name="Foster G."/>
            <person name="Hassan A."/>
            <person name="Alssahen M."/>
            <person name="Laemmler C."/>
            <person name="Borowiak M."/>
            <person name="Malorny B."/>
            <person name="Abdulmawjood A."/>
        </authorList>
    </citation>
    <scope>NUCLEOTIDE SEQUENCE [LARGE SCALE GENOMIC DNA]</scope>
    <source>
        <strain evidence="3 4">C605018/01/1</strain>
    </source>
</reference>
<feature type="domain" description="DUF4143" evidence="2">
    <location>
        <begin position="203"/>
        <end position="367"/>
    </location>
</feature>
<dbReference type="Pfam" id="PF13173">
    <property type="entry name" value="AAA_14"/>
    <property type="match status" value="1"/>
</dbReference>
<dbReference type="InterPro" id="IPR027417">
    <property type="entry name" value="P-loop_NTPase"/>
</dbReference>
<sequence>MDTRELLGKEYSPRIVDSLVSNLLQISGAVLIEGPRGCGKTMTAAQHANSAIFLDDPDVQRLIEVDPSYPLQGESPHLIDEWQLYESIWNLVRRSVDRTEGFGHYILTGSSVPSDDVTRHSGAARFMRISERTMTWAEKGFSTEQVSLTSLFSGNHVKTDPQTFTLNENLHALLSSGFPAQKNLPIESAQQALRAYLQEITRTDVPRIADVRYGPEVLDRLIKSLARSSASEVTFKTLRQDLLTIAPNITEATVANLVGILERLFVIETVPAWTPRLRSKARLRRSKKYHLADAALAAAGLRAGIEQLRSDIETTGFLFESAAIHDLRVIVESLGGNLYHYRDSNGYEIDAVVQLSDGRWGAIEVKLGSGQIESGAERLLKAVEQIDADQPPSFIAVISGTGMTYTLPNGVQTFPLLALGRD</sequence>
<evidence type="ECO:0000259" key="2">
    <source>
        <dbReference type="Pfam" id="PF13635"/>
    </source>
</evidence>
<name>A0A4V2KRC6_9ACTO</name>
<dbReference type="OrthoDB" id="128089at2"/>
<dbReference type="AlphaFoldDB" id="A0A4V2KRC6"/>
<dbReference type="SUPFAM" id="SSF52540">
    <property type="entry name" value="P-loop containing nucleoside triphosphate hydrolases"/>
    <property type="match status" value="1"/>
</dbReference>
<protein>
    <submittedName>
        <fullName evidence="3">ATP-binding protein</fullName>
    </submittedName>
</protein>
<dbReference type="EMBL" id="SJDT01000001">
    <property type="protein sequence ID" value="TBW23804.1"/>
    <property type="molecule type" value="Genomic_DNA"/>
</dbReference>
<keyword evidence="4" id="KW-1185">Reference proteome</keyword>
<dbReference type="RefSeq" id="WP_131279352.1">
    <property type="nucleotide sequence ID" value="NZ_JBHSLR010000009.1"/>
</dbReference>
<keyword evidence="3" id="KW-0067">ATP-binding</keyword>